<sequence>MSNRTGIKLNPDLLKSHIADVIYEDRKIGEHRVIHCHFVMDNGFVVYGKEPSTSIDPDNFDENVGKKLAYDKTFSQLWELEAYRAVVVQSYIKDATDDPIIKVGDYVVKQENVKLYPGPEYLEGHATYYSICSHKPGYPGLVEHMSFKSQMTDNKRFDEKVNKAEYTKAVEFIRSHMDHSELNSDLVVRIAKICWAARSAIIDTTLDWHEAPETDRQLMCVAVKQLLLAPNDYKPDNNLTKLFWAIVGQFR</sequence>
<protein>
    <submittedName>
        <fullName evidence="2">Uncharacterized protein</fullName>
    </submittedName>
</protein>
<reference evidence="2 3" key="1">
    <citation type="submission" date="2016-11" db="EMBL/GenBank/DDBJ databases">
        <title>Complete genome of the first virulent bacteriophage infecting the opportunist pathogen Serratia rubidaea.</title>
        <authorList>
            <person name="Xing S."/>
            <person name="Ma T."/>
            <person name="Zhang X."/>
            <person name="Huang Y."/>
            <person name="Mi Z."/>
            <person name="Sun Q."/>
            <person name="An X."/>
            <person name="Fan H."/>
            <person name="Wu S."/>
            <person name="Lin W."/>
            <person name="Tong Y."/>
        </authorList>
    </citation>
    <scope>NUCLEOTIDE SEQUENCE [LARGE SCALE GENOMIC DNA]</scope>
</reference>
<dbReference type="KEGG" id="vg:40092540"/>
<organism evidence="2 3">
    <name type="scientific">Serratia phage vB_Sru_IME250</name>
    <dbReference type="NCBI Taxonomy" id="1852640"/>
    <lineage>
        <taxon>Viruses</taxon>
        <taxon>Duplodnaviria</taxon>
        <taxon>Heunggongvirae</taxon>
        <taxon>Uroviricota</taxon>
        <taxon>Caudoviricetes</taxon>
        <taxon>Pantevenvirales</taxon>
        <taxon>Ackermannviridae</taxon>
        <taxon>Taipeivirus</taxon>
        <taxon>Taipeivirus IME250</taxon>
    </lineage>
</organism>
<reference evidence="1 4" key="2">
    <citation type="journal article" date="2017" name="Arch. Virol.">
        <title>First complete genome sequence of a virulent bacteriophage infecting the opportunistic pathogen Serratia rubidaea.</title>
        <authorList>
            <person name="Xing S."/>
            <person name="Ma T."/>
            <person name="Zhang X."/>
            <person name="Huang Y."/>
            <person name="Mi Z."/>
            <person name="Sun Q."/>
            <person name="An X."/>
            <person name="Fan H."/>
            <person name="Wu S."/>
            <person name="Wei L."/>
            <person name="Tong Y."/>
        </authorList>
    </citation>
    <scope>NUCLEOTIDE SEQUENCE [LARGE SCALE GENOMIC DNA]</scope>
</reference>
<keyword evidence="4" id="KW-1185">Reference proteome</keyword>
<dbReference type="EMBL" id="KX147096">
    <property type="protein sequence ID" value="ANM47258.1"/>
    <property type="molecule type" value="Genomic_DNA"/>
</dbReference>
<accession>A0A1J0MGC4</accession>
<dbReference type="GeneID" id="40092540"/>
<dbReference type="OrthoDB" id="11529at10239"/>
<dbReference type="Proteomes" id="UP000231470">
    <property type="component" value="Segment"/>
</dbReference>
<name>A0A1J0MGC4_9CAUD</name>
<evidence type="ECO:0000313" key="4">
    <source>
        <dbReference type="Proteomes" id="UP000231470"/>
    </source>
</evidence>
<evidence type="ECO:0000313" key="3">
    <source>
        <dbReference type="Proteomes" id="UP000230444"/>
    </source>
</evidence>
<dbReference type="Proteomes" id="UP000230444">
    <property type="component" value="Segment"/>
</dbReference>
<evidence type="ECO:0000313" key="1">
    <source>
        <dbReference type="EMBL" id="ANM47258.1"/>
    </source>
</evidence>
<proteinExistence type="predicted"/>
<dbReference type="Pfam" id="PF13876">
    <property type="entry name" value="Phage_gp49_66"/>
    <property type="match status" value="1"/>
</dbReference>
<dbReference type="RefSeq" id="YP_009616059.1">
    <property type="nucleotide sequence ID" value="NC_042047.1"/>
</dbReference>
<evidence type="ECO:0000313" key="2">
    <source>
        <dbReference type="EMBL" id="APD20166.1"/>
    </source>
</evidence>
<dbReference type="EMBL" id="KY073123">
    <property type="protein sequence ID" value="APD20166.1"/>
    <property type="molecule type" value="Genomic_DNA"/>
</dbReference>
<dbReference type="InterPro" id="IPR025915">
    <property type="entry name" value="Phage_gp49_66"/>
</dbReference>